<dbReference type="OrthoDB" id="360653at2759"/>
<reference evidence="2" key="1">
    <citation type="submission" date="2022-07" db="EMBL/GenBank/DDBJ databases">
        <title>Phylogenomic reconstructions and comparative analyses of Kickxellomycotina fungi.</title>
        <authorList>
            <person name="Reynolds N.K."/>
            <person name="Stajich J.E."/>
            <person name="Barry K."/>
            <person name="Grigoriev I.V."/>
            <person name="Crous P."/>
            <person name="Smith M.E."/>
        </authorList>
    </citation>
    <scope>NUCLEOTIDE SEQUENCE</scope>
    <source>
        <strain evidence="2">RSA 1196</strain>
    </source>
</reference>
<keyword evidence="3" id="KW-1185">Reference proteome</keyword>
<gene>
    <name evidence="2" type="primary">UTP20_2</name>
    <name evidence="2" type="ORF">IWQ62_006648</name>
</gene>
<evidence type="ECO:0000313" key="3">
    <source>
        <dbReference type="Proteomes" id="UP001150925"/>
    </source>
</evidence>
<dbReference type="EMBL" id="JANBPY010003861">
    <property type="protein sequence ID" value="KAJ1949964.1"/>
    <property type="molecule type" value="Genomic_DNA"/>
</dbReference>
<dbReference type="InterPro" id="IPR052575">
    <property type="entry name" value="SSU_processome_comp_20"/>
</dbReference>
<proteinExistence type="predicted"/>
<comment type="caution">
    <text evidence="2">The sequence shown here is derived from an EMBL/GenBank/DDBJ whole genome shotgun (WGS) entry which is preliminary data.</text>
</comment>
<name>A0A9W8AG91_9FUNG</name>
<dbReference type="AlphaFoldDB" id="A0A9W8AG91"/>
<dbReference type="GO" id="GO:0032040">
    <property type="term" value="C:small-subunit processome"/>
    <property type="evidence" value="ECO:0007669"/>
    <property type="project" value="TreeGrafter"/>
</dbReference>
<dbReference type="PANTHER" id="PTHR17695:SF11">
    <property type="entry name" value="SMALL SUBUNIT PROCESSOME COMPONENT 20 HOMOLOG"/>
    <property type="match status" value="1"/>
</dbReference>
<sequence>MAFLAKKATRSPIETSCCQQRAVFRWFAAMLTCVDSEDLAHYLKYIITPLHHVLNTWTVKDPAANSLKQLAQEVWEFALKQAGTTNFHVALSYVQESLDYSRGKNREMRQARKAQRKRPGDDDDEPTQVTNVDIVHSLKKRRGNNVVKSKRRLHNTR</sequence>
<organism evidence="2 3">
    <name type="scientific">Dispira parvispora</name>
    <dbReference type="NCBI Taxonomy" id="1520584"/>
    <lineage>
        <taxon>Eukaryota</taxon>
        <taxon>Fungi</taxon>
        <taxon>Fungi incertae sedis</taxon>
        <taxon>Zoopagomycota</taxon>
        <taxon>Kickxellomycotina</taxon>
        <taxon>Dimargaritomycetes</taxon>
        <taxon>Dimargaritales</taxon>
        <taxon>Dimargaritaceae</taxon>
        <taxon>Dispira</taxon>
    </lineage>
</organism>
<accession>A0A9W8AG91</accession>
<evidence type="ECO:0000313" key="2">
    <source>
        <dbReference type="EMBL" id="KAJ1949964.1"/>
    </source>
</evidence>
<protein>
    <submittedName>
        <fullName evidence="2">U3 snoRNP protein</fullName>
    </submittedName>
</protein>
<evidence type="ECO:0000256" key="1">
    <source>
        <dbReference type="SAM" id="MobiDB-lite"/>
    </source>
</evidence>
<feature type="region of interest" description="Disordered" evidence="1">
    <location>
        <begin position="104"/>
        <end position="130"/>
    </location>
</feature>
<dbReference type="Proteomes" id="UP001150925">
    <property type="component" value="Unassembled WGS sequence"/>
</dbReference>
<dbReference type="GO" id="GO:0030686">
    <property type="term" value="C:90S preribosome"/>
    <property type="evidence" value="ECO:0007669"/>
    <property type="project" value="TreeGrafter"/>
</dbReference>
<dbReference type="PANTHER" id="PTHR17695">
    <property type="entry name" value="SMALL SUBUNIT PROCESSOME COMPONENT 20 HOMOLOG"/>
    <property type="match status" value="1"/>
</dbReference>